<accession>A0A612BWP7</accession>
<evidence type="ECO:0008006" key="4">
    <source>
        <dbReference type="Google" id="ProtNLM"/>
    </source>
</evidence>
<feature type="transmembrane region" description="Helical" evidence="2">
    <location>
        <begin position="117"/>
        <end position="135"/>
    </location>
</feature>
<keyword evidence="2" id="KW-1133">Transmembrane helix</keyword>
<dbReference type="InterPro" id="IPR007712">
    <property type="entry name" value="RelE/ParE_toxin"/>
</dbReference>
<protein>
    <recommendedName>
        <fullName evidence="4">RidA family protein</fullName>
    </recommendedName>
</protein>
<dbReference type="Pfam" id="PF05016">
    <property type="entry name" value="ParE_toxin"/>
    <property type="match status" value="1"/>
</dbReference>
<dbReference type="InterPro" id="IPR038743">
    <property type="entry name" value="YjgH-like"/>
</dbReference>
<proteinExistence type="predicted"/>
<dbReference type="AlphaFoldDB" id="A0A612BWP7"/>
<dbReference type="Pfam" id="PF01042">
    <property type="entry name" value="Ribonuc_L-PSP"/>
    <property type="match status" value="1"/>
</dbReference>
<dbReference type="InterPro" id="IPR006175">
    <property type="entry name" value="YjgF/YER057c/UK114"/>
</dbReference>
<comment type="caution">
    <text evidence="3">The sequence shown here is derived from an EMBL/GenBank/DDBJ whole genome shotgun (WGS) entry which is preliminary data.</text>
</comment>
<dbReference type="PANTHER" id="PTHR11803">
    <property type="entry name" value="2-IMINOBUTANOATE/2-IMINOPROPANOATE DEAMINASE RIDA"/>
    <property type="match status" value="1"/>
</dbReference>
<organism evidence="3">
    <name type="scientific">Salmonella montevideo</name>
    <dbReference type="NCBI Taxonomy" id="115981"/>
    <lineage>
        <taxon>Bacteria</taxon>
        <taxon>Pseudomonadati</taxon>
        <taxon>Pseudomonadota</taxon>
        <taxon>Gammaproteobacteria</taxon>
        <taxon>Enterobacterales</taxon>
        <taxon>Enterobacteriaceae</taxon>
        <taxon>Salmonella</taxon>
    </lineage>
</organism>
<evidence type="ECO:0000256" key="2">
    <source>
        <dbReference type="SAM" id="Phobius"/>
    </source>
</evidence>
<feature type="transmembrane region" description="Helical" evidence="2">
    <location>
        <begin position="20"/>
        <end position="40"/>
    </location>
</feature>
<reference evidence="3" key="1">
    <citation type="submission" date="2019-09" db="EMBL/GenBank/DDBJ databases">
        <authorList>
            <consortium name="GenomeTrakr network: Whole genome sequencing for foodborne pathogen traceback"/>
        </authorList>
    </citation>
    <scope>NUCLEOTIDE SEQUENCE</scope>
    <source>
        <strain evidence="3">FDA00001465</strain>
    </source>
</reference>
<keyword evidence="2" id="KW-0472">Membrane</keyword>
<gene>
    <name evidence="3" type="ORF">AHY82_03775</name>
</gene>
<sequence length="269" mass="30929">MIQWELSMPEMALQLPFLTVMNRLSTVFLRHFMLILWIFLRMKNSVVLSMSVRMNAPLRSTLMTYKLAFNESALKEWKKLGHTIQEQFKKKLRERLENPRVPASQLHGRKDQYKINMAYVVYVTFILFPPGVFTLSEDNVMTQRIAVFPAERHSLYEEHGYSAAIRSGDLLFVSGQVGSHTDGTPEPDFQKQVRLAFENLKATLTAAGCTFDDIVDVTTFHTDPEQQLNDVMAVKQEIFAHPPYPNWTAVGVTWLAGFDFEIKVIARIP</sequence>
<dbReference type="PANTHER" id="PTHR11803:SF44">
    <property type="entry name" value="RUTC FAMILY PROTEIN YJGH"/>
    <property type="match status" value="1"/>
</dbReference>
<dbReference type="InterPro" id="IPR035959">
    <property type="entry name" value="RutC-like_sf"/>
</dbReference>
<dbReference type="GO" id="GO:0005829">
    <property type="term" value="C:cytosol"/>
    <property type="evidence" value="ECO:0007669"/>
    <property type="project" value="TreeGrafter"/>
</dbReference>
<keyword evidence="2" id="KW-0812">Transmembrane</keyword>
<evidence type="ECO:0000313" key="3">
    <source>
        <dbReference type="EMBL" id="ECV9755316.1"/>
    </source>
</evidence>
<dbReference type="GO" id="GO:0019239">
    <property type="term" value="F:deaminase activity"/>
    <property type="evidence" value="ECO:0007669"/>
    <property type="project" value="TreeGrafter"/>
</dbReference>
<dbReference type="SUPFAM" id="SSF55298">
    <property type="entry name" value="YjgF-like"/>
    <property type="match status" value="1"/>
</dbReference>
<dbReference type="EMBL" id="AAKUXP010000003">
    <property type="protein sequence ID" value="ECV9755316.1"/>
    <property type="molecule type" value="Genomic_DNA"/>
</dbReference>
<name>A0A612BWP7_SALMO</name>
<dbReference type="SUPFAM" id="SSF143011">
    <property type="entry name" value="RelE-like"/>
    <property type="match status" value="1"/>
</dbReference>
<dbReference type="CDD" id="cd02198">
    <property type="entry name" value="YjgH_like"/>
    <property type="match status" value="1"/>
</dbReference>
<dbReference type="Gene3D" id="3.30.1330.40">
    <property type="entry name" value="RutC-like"/>
    <property type="match status" value="1"/>
</dbReference>
<evidence type="ECO:0000256" key="1">
    <source>
        <dbReference type="ARBA" id="ARBA00022649"/>
    </source>
</evidence>
<dbReference type="InterPro" id="IPR035093">
    <property type="entry name" value="RelE/ParE_toxin_dom_sf"/>
</dbReference>
<dbReference type="Gene3D" id="3.30.2310.20">
    <property type="entry name" value="RelE-like"/>
    <property type="match status" value="1"/>
</dbReference>
<keyword evidence="1" id="KW-1277">Toxin-antitoxin system</keyword>